<evidence type="ECO:0000313" key="5">
    <source>
        <dbReference type="EMBL" id="GMF16911.1"/>
    </source>
</evidence>
<dbReference type="PROSITE" id="PS00678">
    <property type="entry name" value="WD_REPEATS_1"/>
    <property type="match status" value="1"/>
</dbReference>
<dbReference type="PANTHER" id="PTHR19855:SF11">
    <property type="entry name" value="RIBOSOME BIOGENESIS PROTEIN WDR12"/>
    <property type="match status" value="1"/>
</dbReference>
<dbReference type="SUPFAM" id="SSF50978">
    <property type="entry name" value="WD40 repeat-like"/>
    <property type="match status" value="1"/>
</dbReference>
<dbReference type="InterPro" id="IPR019775">
    <property type="entry name" value="WD40_repeat_CS"/>
</dbReference>
<dbReference type="Pfam" id="PF00400">
    <property type="entry name" value="WD40"/>
    <property type="match status" value="1"/>
</dbReference>
<accession>A0A9W6TPW2</accession>
<proteinExistence type="predicted"/>
<evidence type="ECO:0000256" key="4">
    <source>
        <dbReference type="SAM" id="MobiDB-lite"/>
    </source>
</evidence>
<dbReference type="Gene3D" id="2.130.10.10">
    <property type="entry name" value="YVTN repeat-like/Quinoprotein amine dehydrogenase"/>
    <property type="match status" value="1"/>
</dbReference>
<dbReference type="PANTHER" id="PTHR19855">
    <property type="entry name" value="WD40 REPEAT PROTEIN 12, 37"/>
    <property type="match status" value="1"/>
</dbReference>
<dbReference type="InterPro" id="IPR015943">
    <property type="entry name" value="WD40/YVTN_repeat-like_dom_sf"/>
</dbReference>
<comment type="caution">
    <text evidence="5">The sequence shown here is derived from an EMBL/GenBank/DDBJ whole genome shotgun (WGS) entry which is preliminary data.</text>
</comment>
<protein>
    <submittedName>
        <fullName evidence="5">Unnamed protein product</fullName>
    </submittedName>
</protein>
<evidence type="ECO:0000256" key="3">
    <source>
        <dbReference type="PROSITE-ProRule" id="PRU00221"/>
    </source>
</evidence>
<dbReference type="PROSITE" id="PS50082">
    <property type="entry name" value="WD_REPEATS_2"/>
    <property type="match status" value="1"/>
</dbReference>
<name>A0A9W6TPW2_9STRA</name>
<reference evidence="5" key="1">
    <citation type="submission" date="2023-04" db="EMBL/GenBank/DDBJ databases">
        <title>Phytophthora fragariaefolia NBRC 109709.</title>
        <authorList>
            <person name="Ichikawa N."/>
            <person name="Sato H."/>
            <person name="Tonouchi N."/>
        </authorList>
    </citation>
    <scope>NUCLEOTIDE SEQUENCE</scope>
    <source>
        <strain evidence="5">NBRC 109709</strain>
    </source>
</reference>
<keyword evidence="6" id="KW-1185">Reference proteome</keyword>
<dbReference type="Proteomes" id="UP001165121">
    <property type="component" value="Unassembled WGS sequence"/>
</dbReference>
<evidence type="ECO:0000313" key="6">
    <source>
        <dbReference type="Proteomes" id="UP001165121"/>
    </source>
</evidence>
<dbReference type="OrthoDB" id="7668193at2759"/>
<sequence>MDDDDDTRMHAVVTALARTPLRSDFKHLSGTARLVSLCQPTWPPSAHGTSGLKRDPADSRGQQQMQRPHTAIGGANQRPRAPAHKLLTQQLSSAELQCQWHCPSNFNSRRIASQPITKRRQRREMTASLFRTEMSAKAAPEPLGVLRGHGAPVNSVSFLSASTIVSGAGDGAVKVWDLRSRRELTTNPTAHSKAGVLHATALREPAASEQKFVTQGRDGFVKLWDAQSFSVSAEPISEFYCGSYSFTKFATLRWPGDGDTAGSANLIVCPSSVDNKVSSQQASLQ</sequence>
<organism evidence="5 6">
    <name type="scientific">Phytophthora fragariaefolia</name>
    <dbReference type="NCBI Taxonomy" id="1490495"/>
    <lineage>
        <taxon>Eukaryota</taxon>
        <taxon>Sar</taxon>
        <taxon>Stramenopiles</taxon>
        <taxon>Oomycota</taxon>
        <taxon>Peronosporomycetes</taxon>
        <taxon>Peronosporales</taxon>
        <taxon>Peronosporaceae</taxon>
        <taxon>Phytophthora</taxon>
    </lineage>
</organism>
<evidence type="ECO:0000256" key="1">
    <source>
        <dbReference type="ARBA" id="ARBA00022574"/>
    </source>
</evidence>
<keyword evidence="2" id="KW-0677">Repeat</keyword>
<feature type="region of interest" description="Disordered" evidence="4">
    <location>
        <begin position="40"/>
        <end position="67"/>
    </location>
</feature>
<feature type="repeat" description="WD" evidence="3">
    <location>
        <begin position="146"/>
        <end position="186"/>
    </location>
</feature>
<evidence type="ECO:0000256" key="2">
    <source>
        <dbReference type="ARBA" id="ARBA00022737"/>
    </source>
</evidence>
<dbReference type="SMART" id="SM00320">
    <property type="entry name" value="WD40"/>
    <property type="match status" value="2"/>
</dbReference>
<dbReference type="EMBL" id="BSXT01000079">
    <property type="protein sequence ID" value="GMF16911.1"/>
    <property type="molecule type" value="Genomic_DNA"/>
</dbReference>
<keyword evidence="1 3" id="KW-0853">WD repeat</keyword>
<dbReference type="InterPro" id="IPR001680">
    <property type="entry name" value="WD40_rpt"/>
</dbReference>
<dbReference type="AlphaFoldDB" id="A0A9W6TPW2"/>
<dbReference type="InterPro" id="IPR036322">
    <property type="entry name" value="WD40_repeat_dom_sf"/>
</dbReference>
<dbReference type="GO" id="GO:0005634">
    <property type="term" value="C:nucleus"/>
    <property type="evidence" value="ECO:0007669"/>
    <property type="project" value="TreeGrafter"/>
</dbReference>
<dbReference type="PROSITE" id="PS50294">
    <property type="entry name" value="WD_REPEATS_REGION"/>
    <property type="match status" value="1"/>
</dbReference>
<gene>
    <name evidence="5" type="ORF">Pfra01_000099300</name>
</gene>